<dbReference type="eggNOG" id="COG2124">
    <property type="taxonomic scope" value="Bacteria"/>
</dbReference>
<dbReference type="PANTHER" id="PTHR46696:SF1">
    <property type="entry name" value="CYTOCHROME P450 YJIB-RELATED"/>
    <property type="match status" value="1"/>
</dbReference>
<dbReference type="InterPro" id="IPR036396">
    <property type="entry name" value="Cyt_P450_sf"/>
</dbReference>
<dbReference type="Gene3D" id="1.10.630.10">
    <property type="entry name" value="Cytochrome P450"/>
    <property type="match status" value="1"/>
</dbReference>
<evidence type="ECO:0000256" key="1">
    <source>
        <dbReference type="ARBA" id="ARBA00010617"/>
    </source>
</evidence>
<keyword evidence="3 7" id="KW-0479">Metal-binding</keyword>
<dbReference type="InterPro" id="IPR001128">
    <property type="entry name" value="Cyt_P450"/>
</dbReference>
<evidence type="ECO:0000256" key="2">
    <source>
        <dbReference type="ARBA" id="ARBA00022617"/>
    </source>
</evidence>
<dbReference type="HOGENOM" id="CLU_033716_0_2_11"/>
<dbReference type="FunFam" id="1.10.630.10:FF:000018">
    <property type="entry name" value="Cytochrome P450 monooxygenase"/>
    <property type="match status" value="1"/>
</dbReference>
<dbReference type="SUPFAM" id="SSF48264">
    <property type="entry name" value="Cytochrome P450"/>
    <property type="match status" value="1"/>
</dbReference>
<dbReference type="Proteomes" id="UP000001549">
    <property type="component" value="Chromosome"/>
</dbReference>
<dbReference type="PROSITE" id="PS00086">
    <property type="entry name" value="CYTOCHROME_P450"/>
    <property type="match status" value="1"/>
</dbReference>
<evidence type="ECO:0000256" key="7">
    <source>
        <dbReference type="RuleBase" id="RU000461"/>
    </source>
</evidence>
<keyword evidence="2 7" id="KW-0349">Heme</keyword>
<dbReference type="GO" id="GO:0140825">
    <property type="term" value="F:lactoperoxidase activity"/>
    <property type="evidence" value="ECO:0007669"/>
    <property type="project" value="UniProtKB-EC"/>
</dbReference>
<dbReference type="PANTHER" id="PTHR46696">
    <property type="entry name" value="P450, PUTATIVE (EUROFUNG)-RELATED"/>
    <property type="match status" value="1"/>
</dbReference>
<dbReference type="GO" id="GO:0004497">
    <property type="term" value="F:monooxygenase activity"/>
    <property type="evidence" value="ECO:0007669"/>
    <property type="project" value="UniProtKB-KW"/>
</dbReference>
<evidence type="ECO:0000256" key="4">
    <source>
        <dbReference type="ARBA" id="ARBA00023002"/>
    </source>
</evidence>
<sequence>MPTAYDPTDPIQLRDPYAIFAELRTAGGVHWCEPLSGWIAVDWASVQTVVTTPVVFSANRLLPVHERLSEENRATAADVLRWLSLWMVFQDPPNHTRLRRYLSTVINPRMVESLRTSITEITSDLFDGLPKDQPVDFFTEIALTLPGYVVMDLLGVPRDRLAEVKQWSDEMMLFIGSSRGVDNKYERARHGACSMAELFRELIDERRVRPHDDALTRMITTEVDGETLTEDELIASMMMIGNGAQETTAHLLTNGLIALHQHPDIAAKLAADVDGLIVPAVDEFLRFDSPVLSTGRLLATDTELGGQRLKEGDRVFAMLAAANRDPGVFASPDEIVLEGRVNGHLAFSKGVHFCLGAPLARLEGQIAFRHMVERFPHLRLAEPLDTIPWTNSLVSRGPLRLPVVLEGA</sequence>
<dbReference type="InterPro" id="IPR017972">
    <property type="entry name" value="Cyt_P450_CS"/>
</dbReference>
<dbReference type="InterPro" id="IPR002397">
    <property type="entry name" value="Cyt_P450_B"/>
</dbReference>
<dbReference type="GO" id="GO:0016705">
    <property type="term" value="F:oxidoreductase activity, acting on paired donors, with incorporation or reduction of molecular oxygen"/>
    <property type="evidence" value="ECO:0007669"/>
    <property type="project" value="InterPro"/>
</dbReference>
<name>F8B0L6_9ACTN</name>
<dbReference type="KEGG" id="fsy:FsymDg_3345"/>
<protein>
    <submittedName>
        <fullName evidence="8">Peroxidase</fullName>
        <ecNumber evidence="8">1.11.1.7</ecNumber>
    </submittedName>
</protein>
<keyword evidence="5 7" id="KW-0408">Iron</keyword>
<organism evidence="8 9">
    <name type="scientific">Candidatus Protofrankia datiscae</name>
    <dbReference type="NCBI Taxonomy" id="2716812"/>
    <lineage>
        <taxon>Bacteria</taxon>
        <taxon>Bacillati</taxon>
        <taxon>Actinomycetota</taxon>
        <taxon>Actinomycetes</taxon>
        <taxon>Frankiales</taxon>
        <taxon>Frankiaceae</taxon>
        <taxon>Protofrankia</taxon>
    </lineage>
</organism>
<evidence type="ECO:0000313" key="8">
    <source>
        <dbReference type="EMBL" id="AEH10648.1"/>
    </source>
</evidence>
<evidence type="ECO:0000313" key="9">
    <source>
        <dbReference type="Proteomes" id="UP000001549"/>
    </source>
</evidence>
<accession>F8B0L6</accession>
<dbReference type="EMBL" id="CP002801">
    <property type="protein sequence ID" value="AEH10648.1"/>
    <property type="molecule type" value="Genomic_DNA"/>
</dbReference>
<dbReference type="GO" id="GO:0005506">
    <property type="term" value="F:iron ion binding"/>
    <property type="evidence" value="ECO:0007669"/>
    <property type="project" value="InterPro"/>
</dbReference>
<proteinExistence type="inferred from homology"/>
<keyword evidence="4 7" id="KW-0560">Oxidoreductase</keyword>
<comment type="similarity">
    <text evidence="1 7">Belongs to the cytochrome P450 family.</text>
</comment>
<gene>
    <name evidence="8" type="ordered locus">FsymDg_3345</name>
</gene>
<dbReference type="GO" id="GO:0020037">
    <property type="term" value="F:heme binding"/>
    <property type="evidence" value="ECO:0007669"/>
    <property type="project" value="InterPro"/>
</dbReference>
<evidence type="ECO:0000256" key="6">
    <source>
        <dbReference type="ARBA" id="ARBA00023033"/>
    </source>
</evidence>
<dbReference type="STRING" id="656024.FsymDg_3345"/>
<dbReference type="EC" id="1.11.1.7" evidence="8"/>
<dbReference type="RefSeq" id="WP_013874540.1">
    <property type="nucleotide sequence ID" value="NC_015656.1"/>
</dbReference>
<dbReference type="Pfam" id="PF00067">
    <property type="entry name" value="p450"/>
    <property type="match status" value="1"/>
</dbReference>
<dbReference type="CDD" id="cd20625">
    <property type="entry name" value="CYP164-like"/>
    <property type="match status" value="1"/>
</dbReference>
<keyword evidence="8" id="KW-0575">Peroxidase</keyword>
<dbReference type="PRINTS" id="PR00359">
    <property type="entry name" value="BP450"/>
</dbReference>
<evidence type="ECO:0000256" key="5">
    <source>
        <dbReference type="ARBA" id="ARBA00023004"/>
    </source>
</evidence>
<keyword evidence="9" id="KW-1185">Reference proteome</keyword>
<reference evidence="8 9" key="1">
    <citation type="submission" date="2011-05" db="EMBL/GenBank/DDBJ databases">
        <title>Complete sequence of chromosome of Frankia symbiont of Datisca glomerata.</title>
        <authorList>
            <consortium name="US DOE Joint Genome Institute"/>
            <person name="Lucas S."/>
            <person name="Han J."/>
            <person name="Lapidus A."/>
            <person name="Cheng J.-F."/>
            <person name="Goodwin L."/>
            <person name="Pitluck S."/>
            <person name="Peters L."/>
            <person name="Mikhailova N."/>
            <person name="Chertkov O."/>
            <person name="Teshima H."/>
            <person name="Han C."/>
            <person name="Tapia R."/>
            <person name="Land M."/>
            <person name="Hauser L."/>
            <person name="Kyrpides N."/>
            <person name="Ivanova N."/>
            <person name="Pagani I."/>
            <person name="Berry A."/>
            <person name="Pawlowski K."/>
            <person name="Persson T."/>
            <person name="Vanden Heuvel B."/>
            <person name="Benson D."/>
            <person name="Woyke T."/>
        </authorList>
    </citation>
    <scope>NUCLEOTIDE SEQUENCE [LARGE SCALE GENOMIC DNA]</scope>
    <source>
        <strain evidence="9">4085684</strain>
    </source>
</reference>
<dbReference type="AlphaFoldDB" id="F8B0L6"/>
<evidence type="ECO:0000256" key="3">
    <source>
        <dbReference type="ARBA" id="ARBA00022723"/>
    </source>
</evidence>
<keyword evidence="6 7" id="KW-0503">Monooxygenase</keyword>